<dbReference type="Proteomes" id="UP000277580">
    <property type="component" value="Unassembled WGS sequence"/>
</dbReference>
<dbReference type="GO" id="GO:0061798">
    <property type="term" value="F:GTP 3',8'-cyclase activity"/>
    <property type="evidence" value="ECO:0007669"/>
    <property type="project" value="TreeGrafter"/>
</dbReference>
<evidence type="ECO:0000256" key="1">
    <source>
        <dbReference type="ARBA" id="ARBA00001637"/>
    </source>
</evidence>
<keyword evidence="9" id="KW-1185">Reference proteome</keyword>
<comment type="pathway">
    <text evidence="2">Cofactor biosynthesis; molybdopterin biosynthesis.</text>
</comment>
<evidence type="ECO:0000256" key="2">
    <source>
        <dbReference type="ARBA" id="ARBA00005046"/>
    </source>
</evidence>
<dbReference type="STRING" id="1392247.A0A3N4KRR4"/>
<dbReference type="UniPathway" id="UPA00344"/>
<evidence type="ECO:0000256" key="3">
    <source>
        <dbReference type="ARBA" id="ARBA00012575"/>
    </source>
</evidence>
<dbReference type="EC" id="4.6.1.17" evidence="3"/>
<evidence type="ECO:0000256" key="4">
    <source>
        <dbReference type="ARBA" id="ARBA00023150"/>
    </source>
</evidence>
<comment type="catalytic activity">
    <reaction evidence="1">
        <text>(8S)-3',8-cyclo-7,8-dihydroguanosine 5'-triphosphate = cyclic pyranopterin phosphate + diphosphate</text>
        <dbReference type="Rhea" id="RHEA:49580"/>
        <dbReference type="ChEBI" id="CHEBI:33019"/>
        <dbReference type="ChEBI" id="CHEBI:59648"/>
        <dbReference type="ChEBI" id="CHEBI:131766"/>
        <dbReference type="EC" id="4.6.1.17"/>
    </reaction>
</comment>
<feature type="region of interest" description="Disordered" evidence="6">
    <location>
        <begin position="1"/>
        <end position="46"/>
    </location>
</feature>
<dbReference type="InterPro" id="IPR023045">
    <property type="entry name" value="MoaC"/>
</dbReference>
<reference evidence="8 9" key="1">
    <citation type="journal article" date="2018" name="Nat. Ecol. Evol.">
        <title>Pezizomycetes genomes reveal the molecular basis of ectomycorrhizal truffle lifestyle.</title>
        <authorList>
            <person name="Murat C."/>
            <person name="Payen T."/>
            <person name="Noel B."/>
            <person name="Kuo A."/>
            <person name="Morin E."/>
            <person name="Chen J."/>
            <person name="Kohler A."/>
            <person name="Krizsan K."/>
            <person name="Balestrini R."/>
            <person name="Da Silva C."/>
            <person name="Montanini B."/>
            <person name="Hainaut M."/>
            <person name="Levati E."/>
            <person name="Barry K.W."/>
            <person name="Belfiori B."/>
            <person name="Cichocki N."/>
            <person name="Clum A."/>
            <person name="Dockter R.B."/>
            <person name="Fauchery L."/>
            <person name="Guy J."/>
            <person name="Iotti M."/>
            <person name="Le Tacon F."/>
            <person name="Lindquist E.A."/>
            <person name="Lipzen A."/>
            <person name="Malagnac F."/>
            <person name="Mello A."/>
            <person name="Molinier V."/>
            <person name="Miyauchi S."/>
            <person name="Poulain J."/>
            <person name="Riccioni C."/>
            <person name="Rubini A."/>
            <person name="Sitrit Y."/>
            <person name="Splivallo R."/>
            <person name="Traeger S."/>
            <person name="Wang M."/>
            <person name="Zifcakova L."/>
            <person name="Wipf D."/>
            <person name="Zambonelli A."/>
            <person name="Paolocci F."/>
            <person name="Nowrousian M."/>
            <person name="Ottonello S."/>
            <person name="Baldrian P."/>
            <person name="Spatafora J.W."/>
            <person name="Henrissat B."/>
            <person name="Nagy L.G."/>
            <person name="Aury J.M."/>
            <person name="Wincker P."/>
            <person name="Grigoriev I.V."/>
            <person name="Bonfante P."/>
            <person name="Martin F.M."/>
        </authorList>
    </citation>
    <scope>NUCLEOTIDE SEQUENCE [LARGE SCALE GENOMIC DNA]</scope>
    <source>
        <strain evidence="8 9">CCBAS932</strain>
    </source>
</reference>
<proteinExistence type="predicted"/>
<organism evidence="8 9">
    <name type="scientific">Morchella conica CCBAS932</name>
    <dbReference type="NCBI Taxonomy" id="1392247"/>
    <lineage>
        <taxon>Eukaryota</taxon>
        <taxon>Fungi</taxon>
        <taxon>Dikarya</taxon>
        <taxon>Ascomycota</taxon>
        <taxon>Pezizomycotina</taxon>
        <taxon>Pezizomycetes</taxon>
        <taxon>Pezizales</taxon>
        <taxon>Morchellaceae</taxon>
        <taxon>Morchella</taxon>
    </lineage>
</organism>
<protein>
    <recommendedName>
        <fullName evidence="3">cyclic pyranopterin monophosphate synthase</fullName>
        <ecNumber evidence="3">4.6.1.17</ecNumber>
    </recommendedName>
</protein>
<dbReference type="InterPro" id="IPR047594">
    <property type="entry name" value="MoaC_bact/euk"/>
</dbReference>
<feature type="domain" description="Molybdopterin cofactor biosynthesis C (MoaC)" evidence="7">
    <location>
        <begin position="52"/>
        <end position="191"/>
    </location>
</feature>
<keyword evidence="5" id="KW-0456">Lyase</keyword>
<dbReference type="GO" id="GO:0061799">
    <property type="term" value="F:cyclic pyranopterin monophosphate synthase activity"/>
    <property type="evidence" value="ECO:0007669"/>
    <property type="project" value="UniProtKB-EC"/>
</dbReference>
<dbReference type="CDD" id="cd01420">
    <property type="entry name" value="MoaC_PE"/>
    <property type="match status" value="1"/>
</dbReference>
<evidence type="ECO:0000256" key="5">
    <source>
        <dbReference type="ARBA" id="ARBA00023239"/>
    </source>
</evidence>
<accession>A0A3N4KRR4</accession>
<keyword evidence="4" id="KW-0501">Molybdenum cofactor biosynthesis</keyword>
<sequence>MRSSSFSSTLIPPPFPPPSFLQARAYSTKPTTPYPSPGPKLTHLTPTGEAHMVNITQKAVTSRTASAAGRVHFSNPTPLTLIRTNALKKGDVLATARIAGIMAVKKCPELIPLCHPILVSGVNVSVEACGGEGENGYVHIEVMVECVGQTGVEMEALTAVVGAGLTVVDMCKAVDKRMVIGEVRVTRKEGGRSGVFVE</sequence>
<dbReference type="PANTHER" id="PTHR22960">
    <property type="entry name" value="MOLYBDOPTERIN COFACTOR SYNTHESIS PROTEIN A"/>
    <property type="match status" value="1"/>
</dbReference>
<dbReference type="OrthoDB" id="429626at2759"/>
<dbReference type="NCBIfam" id="TIGR00581">
    <property type="entry name" value="moaC"/>
    <property type="match status" value="1"/>
</dbReference>
<dbReference type="Gene3D" id="3.30.70.640">
    <property type="entry name" value="Molybdopterin cofactor biosynthesis C (MoaC) domain"/>
    <property type="match status" value="1"/>
</dbReference>
<dbReference type="InterPro" id="IPR050105">
    <property type="entry name" value="MoCo_biosynth_MoaA/MoaC"/>
</dbReference>
<evidence type="ECO:0000313" key="9">
    <source>
        <dbReference type="Proteomes" id="UP000277580"/>
    </source>
</evidence>
<evidence type="ECO:0000256" key="6">
    <source>
        <dbReference type="SAM" id="MobiDB-lite"/>
    </source>
</evidence>
<dbReference type="SUPFAM" id="SSF55040">
    <property type="entry name" value="Molybdenum cofactor biosynthesis protein C, MoaC"/>
    <property type="match status" value="1"/>
</dbReference>
<name>A0A3N4KRR4_9PEZI</name>
<feature type="compositionally biased region" description="Low complexity" evidence="6">
    <location>
        <begin position="1"/>
        <end position="10"/>
    </location>
</feature>
<dbReference type="InterPro" id="IPR002820">
    <property type="entry name" value="Mopterin_CF_biosynth-C_dom"/>
</dbReference>
<gene>
    <name evidence="8" type="ORF">P167DRAFT_489946</name>
</gene>
<dbReference type="EMBL" id="ML119138">
    <property type="protein sequence ID" value="RPB11051.1"/>
    <property type="molecule type" value="Genomic_DNA"/>
</dbReference>
<dbReference type="NCBIfam" id="NF006870">
    <property type="entry name" value="PRK09364.1"/>
    <property type="match status" value="1"/>
</dbReference>
<dbReference type="Pfam" id="PF01967">
    <property type="entry name" value="MoaC"/>
    <property type="match status" value="1"/>
</dbReference>
<dbReference type="InterPro" id="IPR036522">
    <property type="entry name" value="MoaC_sf"/>
</dbReference>
<dbReference type="AlphaFoldDB" id="A0A3N4KRR4"/>
<dbReference type="GO" id="GO:0006777">
    <property type="term" value="P:Mo-molybdopterin cofactor biosynthetic process"/>
    <property type="evidence" value="ECO:0007669"/>
    <property type="project" value="UniProtKB-KW"/>
</dbReference>
<dbReference type="InParanoid" id="A0A3N4KRR4"/>
<dbReference type="PANTHER" id="PTHR22960:SF0">
    <property type="entry name" value="MOLYBDENUM COFACTOR BIOSYNTHESIS PROTEIN 1"/>
    <property type="match status" value="1"/>
</dbReference>
<evidence type="ECO:0000259" key="7">
    <source>
        <dbReference type="Pfam" id="PF01967"/>
    </source>
</evidence>
<evidence type="ECO:0000313" key="8">
    <source>
        <dbReference type="EMBL" id="RPB11051.1"/>
    </source>
</evidence>